<dbReference type="AlphaFoldDB" id="A0A2D4MZV3"/>
<sequence length="103" mass="11681">MPHISLQLCGTSKGWLKATLWPTGWILSIMPQLMKLSCGSTIEIDIVISYRISSRKVQQKEKEEEPSRLKGKKVKREKQTILLSTLETNEAAPVDLLLLLISY</sequence>
<reference evidence="1" key="2">
    <citation type="submission" date="2017-11" db="EMBL/GenBank/DDBJ databases">
        <title>Coralsnake Venomics: Analyses of Venom Gland Transcriptomes and Proteomes of Six Brazilian Taxa.</title>
        <authorList>
            <person name="Aird S.D."/>
            <person name="Jorge da Silva N."/>
            <person name="Qiu L."/>
            <person name="Villar-Briones A."/>
            <person name="Aparecida-Saddi V."/>
            <person name="Campos-Telles M.P."/>
            <person name="Grau M."/>
            <person name="Mikheyev A.S."/>
        </authorList>
    </citation>
    <scope>NUCLEOTIDE SEQUENCE</scope>
    <source>
        <tissue evidence="1">Venom_gland</tissue>
    </source>
</reference>
<proteinExistence type="predicted"/>
<name>A0A2D4MZV3_9SAUR</name>
<evidence type="ECO:0000313" key="1">
    <source>
        <dbReference type="EMBL" id="LAB38286.1"/>
    </source>
</evidence>
<organism evidence="1">
    <name type="scientific">Micrurus spixii</name>
    <name type="common">Amazon coral snake</name>
    <dbReference type="NCBI Taxonomy" id="129469"/>
    <lineage>
        <taxon>Eukaryota</taxon>
        <taxon>Metazoa</taxon>
        <taxon>Chordata</taxon>
        <taxon>Craniata</taxon>
        <taxon>Vertebrata</taxon>
        <taxon>Euteleostomi</taxon>
        <taxon>Lepidosauria</taxon>
        <taxon>Squamata</taxon>
        <taxon>Bifurcata</taxon>
        <taxon>Unidentata</taxon>
        <taxon>Episquamata</taxon>
        <taxon>Toxicofera</taxon>
        <taxon>Serpentes</taxon>
        <taxon>Colubroidea</taxon>
        <taxon>Elapidae</taxon>
        <taxon>Elapinae</taxon>
        <taxon>Micrurus</taxon>
    </lineage>
</organism>
<reference evidence="1" key="1">
    <citation type="submission" date="2017-07" db="EMBL/GenBank/DDBJ databases">
        <authorList>
            <person name="Mikheyev A."/>
            <person name="Grau M."/>
        </authorList>
    </citation>
    <scope>NUCLEOTIDE SEQUENCE</scope>
    <source>
        <tissue evidence="1">Venom_gland</tissue>
    </source>
</reference>
<accession>A0A2D4MZV3</accession>
<protein>
    <submittedName>
        <fullName evidence="1">Uncharacterized protein</fullName>
    </submittedName>
</protein>
<dbReference type="EMBL" id="IACM01123224">
    <property type="protein sequence ID" value="LAB38286.1"/>
    <property type="molecule type" value="Transcribed_RNA"/>
</dbReference>